<dbReference type="Gene3D" id="3.40.30.10">
    <property type="entry name" value="Glutaredoxin"/>
    <property type="match status" value="1"/>
</dbReference>
<comment type="caution">
    <text evidence="2">The sequence shown here is derived from an EMBL/GenBank/DDBJ whole genome shotgun (WGS) entry which is preliminary data.</text>
</comment>
<evidence type="ECO:0000313" key="2">
    <source>
        <dbReference type="EMBL" id="TCJ84653.1"/>
    </source>
</evidence>
<feature type="domain" description="GST N-terminal" evidence="1">
    <location>
        <begin position="1"/>
        <end position="76"/>
    </location>
</feature>
<dbReference type="SUPFAM" id="SSF47616">
    <property type="entry name" value="GST C-terminal domain-like"/>
    <property type="match status" value="1"/>
</dbReference>
<dbReference type="EMBL" id="SMFQ01000004">
    <property type="protein sequence ID" value="TCJ84653.1"/>
    <property type="molecule type" value="Genomic_DNA"/>
</dbReference>
<name>A0A4R1ETU2_9GAMM</name>
<gene>
    <name evidence="2" type="ORF">EV695_2612</name>
</gene>
<evidence type="ECO:0000313" key="3">
    <source>
        <dbReference type="Proteomes" id="UP000294887"/>
    </source>
</evidence>
<dbReference type="PANTHER" id="PTHR12782:SF5">
    <property type="entry name" value="PROSTAGLANDIN E SYNTHASE 2"/>
    <property type="match status" value="1"/>
</dbReference>
<dbReference type="InterPro" id="IPR004045">
    <property type="entry name" value="Glutathione_S-Trfase_N"/>
</dbReference>
<dbReference type="Pfam" id="PF13417">
    <property type="entry name" value="GST_N_3"/>
    <property type="match status" value="1"/>
</dbReference>
<dbReference type="SUPFAM" id="SSF52833">
    <property type="entry name" value="Thioredoxin-like"/>
    <property type="match status" value="1"/>
</dbReference>
<organism evidence="2 3">
    <name type="scientific">Cocleimonas flava</name>
    <dbReference type="NCBI Taxonomy" id="634765"/>
    <lineage>
        <taxon>Bacteria</taxon>
        <taxon>Pseudomonadati</taxon>
        <taxon>Pseudomonadota</taxon>
        <taxon>Gammaproteobacteria</taxon>
        <taxon>Thiotrichales</taxon>
        <taxon>Thiotrichaceae</taxon>
        <taxon>Cocleimonas</taxon>
    </lineage>
</organism>
<dbReference type="Gene3D" id="1.20.1050.10">
    <property type="match status" value="1"/>
</dbReference>
<dbReference type="OrthoDB" id="9782992at2"/>
<evidence type="ECO:0000259" key="1">
    <source>
        <dbReference type="PROSITE" id="PS50404"/>
    </source>
</evidence>
<dbReference type="InterPro" id="IPR036249">
    <property type="entry name" value="Thioredoxin-like_sf"/>
</dbReference>
<dbReference type="AlphaFoldDB" id="A0A4R1ETU2"/>
<sequence length="221" mass="25461">MITLYQFQSCPFCSKVRALLAFIKEPYEIVEVSPFGMKELDFTDHKKVPVLKDGDEVIVESATIIEHINNKYAKFTVDDKTKEWTDWIDQTLVHYLPPLIHPNFKTSLRNFQRIIKPGQFGWLKGKVVRFAGAIAMPKVARKMKDKYNIVDAEKEFLAAIDHWTTEGLKGNEFFGGEKPNYVDCSVFGVLNSCHELGVVKRAMQHSKAFALWYNRCHPLMT</sequence>
<dbReference type="Proteomes" id="UP000294887">
    <property type="component" value="Unassembled WGS sequence"/>
</dbReference>
<dbReference type="SFLD" id="SFLDS00019">
    <property type="entry name" value="Glutathione_Transferase_(cytos"/>
    <property type="match status" value="1"/>
</dbReference>
<dbReference type="PROSITE" id="PS00195">
    <property type="entry name" value="GLUTAREDOXIN_1"/>
    <property type="match status" value="1"/>
</dbReference>
<dbReference type="PROSITE" id="PS51354">
    <property type="entry name" value="GLUTAREDOXIN_2"/>
    <property type="match status" value="1"/>
</dbReference>
<reference evidence="2 3" key="1">
    <citation type="submission" date="2019-03" db="EMBL/GenBank/DDBJ databases">
        <title>Genomic Encyclopedia of Type Strains, Phase IV (KMG-IV): sequencing the most valuable type-strain genomes for metagenomic binning, comparative biology and taxonomic classification.</title>
        <authorList>
            <person name="Goeker M."/>
        </authorList>
    </citation>
    <scope>NUCLEOTIDE SEQUENCE [LARGE SCALE GENOMIC DNA]</scope>
    <source>
        <strain evidence="2 3">DSM 24830</strain>
    </source>
</reference>
<dbReference type="RefSeq" id="WP_131906399.1">
    <property type="nucleotide sequence ID" value="NZ_BAAAFU010000006.1"/>
</dbReference>
<dbReference type="PANTHER" id="PTHR12782">
    <property type="entry name" value="MICROSOMAL PROSTAGLANDIN E SYNTHASE-2"/>
    <property type="match status" value="1"/>
</dbReference>
<dbReference type="InterPro" id="IPR011767">
    <property type="entry name" value="GLR_AS"/>
</dbReference>
<dbReference type="PROSITE" id="PS50404">
    <property type="entry name" value="GST_NTER"/>
    <property type="match status" value="1"/>
</dbReference>
<accession>A0A4R1ETU2</accession>
<keyword evidence="3" id="KW-1185">Reference proteome</keyword>
<proteinExistence type="predicted"/>
<dbReference type="InterPro" id="IPR036282">
    <property type="entry name" value="Glutathione-S-Trfase_C_sf"/>
</dbReference>
<dbReference type="InterPro" id="IPR040079">
    <property type="entry name" value="Glutathione_S-Trfase"/>
</dbReference>
<protein>
    <submittedName>
        <fullName evidence="2">Microsomal prostaglandin-E synthase 2</fullName>
    </submittedName>
</protein>